<dbReference type="PROSITE" id="PS00352">
    <property type="entry name" value="CSD_1"/>
    <property type="match status" value="1"/>
</dbReference>
<dbReference type="PANTHER" id="PTHR11544">
    <property type="entry name" value="COLD SHOCK DOMAIN CONTAINING PROTEINS"/>
    <property type="match status" value="1"/>
</dbReference>
<dbReference type="PRINTS" id="PR00050">
    <property type="entry name" value="COLDSHOCK"/>
</dbReference>
<dbReference type="GO" id="GO:0003676">
    <property type="term" value="F:nucleic acid binding"/>
    <property type="evidence" value="ECO:0007669"/>
    <property type="project" value="InterPro"/>
</dbReference>
<evidence type="ECO:0000313" key="6">
    <source>
        <dbReference type="Proteomes" id="UP001152519"/>
    </source>
</evidence>
<protein>
    <submittedName>
        <fullName evidence="5">Cold-shock protein</fullName>
    </submittedName>
</protein>
<reference evidence="5" key="1">
    <citation type="submission" date="2021-05" db="EMBL/GenBank/DDBJ databases">
        <authorList>
            <person name="Arsene-Ploetze F."/>
        </authorList>
    </citation>
    <scope>NUCLEOTIDE SEQUENCE</scope>
    <source>
        <strain evidence="5">DSM 42138</strain>
    </source>
</reference>
<name>A0A9W4GVZ9_9ACTN</name>
<dbReference type="InterPro" id="IPR011129">
    <property type="entry name" value="CSD"/>
</dbReference>
<dbReference type="Proteomes" id="UP001152519">
    <property type="component" value="Unassembled WGS sequence"/>
</dbReference>
<dbReference type="InterPro" id="IPR019844">
    <property type="entry name" value="CSD_CS"/>
</dbReference>
<evidence type="ECO:0000256" key="3">
    <source>
        <dbReference type="RuleBase" id="RU000408"/>
    </source>
</evidence>
<dbReference type="InterPro" id="IPR012340">
    <property type="entry name" value="NA-bd_OB-fold"/>
</dbReference>
<gene>
    <name evidence="5" type="primary">cspC</name>
    <name evidence="5" type="ORF">SCOCK_70142</name>
</gene>
<dbReference type="PIRSF" id="PIRSF002599">
    <property type="entry name" value="Cold_shock_A"/>
    <property type="match status" value="1"/>
</dbReference>
<evidence type="ECO:0000256" key="2">
    <source>
        <dbReference type="ARBA" id="ARBA00022490"/>
    </source>
</evidence>
<dbReference type="SUPFAM" id="SSF50249">
    <property type="entry name" value="Nucleic acid-binding proteins"/>
    <property type="match status" value="1"/>
</dbReference>
<evidence type="ECO:0000313" key="5">
    <source>
        <dbReference type="EMBL" id="CAG6398458.1"/>
    </source>
</evidence>
<proteinExistence type="predicted"/>
<keyword evidence="6" id="KW-1185">Reference proteome</keyword>
<feature type="domain" description="CSD" evidence="4">
    <location>
        <begin position="1"/>
        <end position="66"/>
    </location>
</feature>
<dbReference type="Gene3D" id="2.40.50.140">
    <property type="entry name" value="Nucleic acid-binding proteins"/>
    <property type="match status" value="1"/>
</dbReference>
<dbReference type="SMART" id="SM00357">
    <property type="entry name" value="CSP"/>
    <property type="match status" value="1"/>
</dbReference>
<dbReference type="InterPro" id="IPR050181">
    <property type="entry name" value="Cold_shock_domain"/>
</dbReference>
<comment type="subcellular location">
    <subcellularLocation>
        <location evidence="1 3">Cytoplasm</location>
    </subcellularLocation>
</comment>
<comment type="caution">
    <text evidence="5">The sequence shown here is derived from an EMBL/GenBank/DDBJ whole genome shotgun (WGS) entry which is preliminary data.</text>
</comment>
<dbReference type="RefSeq" id="WP_251499857.1">
    <property type="nucleotide sequence ID" value="NZ_CAJSLV010000103.1"/>
</dbReference>
<evidence type="ECO:0000256" key="1">
    <source>
        <dbReference type="ARBA" id="ARBA00004496"/>
    </source>
</evidence>
<dbReference type="InterPro" id="IPR012156">
    <property type="entry name" value="Cold_shock_CspA"/>
</dbReference>
<dbReference type="EMBL" id="CAJSLV010000103">
    <property type="protein sequence ID" value="CAG6398458.1"/>
    <property type="molecule type" value="Genomic_DNA"/>
</dbReference>
<evidence type="ECO:0000259" key="4">
    <source>
        <dbReference type="PROSITE" id="PS51857"/>
    </source>
</evidence>
<organism evidence="5 6">
    <name type="scientific">Actinacidiphila cocklensis</name>
    <dbReference type="NCBI Taxonomy" id="887465"/>
    <lineage>
        <taxon>Bacteria</taxon>
        <taxon>Bacillati</taxon>
        <taxon>Actinomycetota</taxon>
        <taxon>Actinomycetes</taxon>
        <taxon>Kitasatosporales</taxon>
        <taxon>Streptomycetaceae</taxon>
        <taxon>Actinacidiphila</taxon>
    </lineage>
</organism>
<dbReference type="InterPro" id="IPR002059">
    <property type="entry name" value="CSP_DNA-bd"/>
</dbReference>
<accession>A0A9W4GVZ9</accession>
<dbReference type="Pfam" id="PF00313">
    <property type="entry name" value="CSD"/>
    <property type="match status" value="1"/>
</dbReference>
<dbReference type="CDD" id="cd04458">
    <property type="entry name" value="CSP_CDS"/>
    <property type="match status" value="1"/>
</dbReference>
<keyword evidence="2" id="KW-0963">Cytoplasm</keyword>
<dbReference type="GO" id="GO:0005737">
    <property type="term" value="C:cytoplasm"/>
    <property type="evidence" value="ECO:0007669"/>
    <property type="project" value="UniProtKB-SubCell"/>
</dbReference>
<dbReference type="PROSITE" id="PS51857">
    <property type="entry name" value="CSD_2"/>
    <property type="match status" value="1"/>
</dbReference>
<sequence length="67" mass="7278">MPTGTVKWFNSARGFGFIEQPGAGPDVFAHYSNFVDPELSGLIEGRSVTFEVTQTPKGLCAENIVCR</sequence>
<dbReference type="AlphaFoldDB" id="A0A9W4GVZ9"/>